<organism evidence="1">
    <name type="scientific">marine sediment metagenome</name>
    <dbReference type="NCBI Taxonomy" id="412755"/>
    <lineage>
        <taxon>unclassified sequences</taxon>
        <taxon>metagenomes</taxon>
        <taxon>ecological metagenomes</taxon>
    </lineage>
</organism>
<gene>
    <name evidence="1" type="ORF">S12H4_38024</name>
</gene>
<proteinExistence type="predicted"/>
<reference evidence="1" key="1">
    <citation type="journal article" date="2014" name="Front. Microbiol.">
        <title>High frequency of phylogenetically diverse reductive dehalogenase-homologous genes in deep subseafloor sedimentary metagenomes.</title>
        <authorList>
            <person name="Kawai M."/>
            <person name="Futagami T."/>
            <person name="Toyoda A."/>
            <person name="Takaki Y."/>
            <person name="Nishi S."/>
            <person name="Hori S."/>
            <person name="Arai W."/>
            <person name="Tsubouchi T."/>
            <person name="Morono Y."/>
            <person name="Uchiyama I."/>
            <person name="Ito T."/>
            <person name="Fujiyama A."/>
            <person name="Inagaki F."/>
            <person name="Takami H."/>
        </authorList>
    </citation>
    <scope>NUCLEOTIDE SEQUENCE</scope>
    <source>
        <strain evidence="1">Expedition CK06-06</strain>
    </source>
</reference>
<evidence type="ECO:0000313" key="1">
    <source>
        <dbReference type="EMBL" id="GAI89295.1"/>
    </source>
</evidence>
<dbReference type="AlphaFoldDB" id="X1TNY1"/>
<accession>X1TNY1</accession>
<dbReference type="EMBL" id="BARW01022848">
    <property type="protein sequence ID" value="GAI89295.1"/>
    <property type="molecule type" value="Genomic_DNA"/>
</dbReference>
<comment type="caution">
    <text evidence="1">The sequence shown here is derived from an EMBL/GenBank/DDBJ whole genome shotgun (WGS) entry which is preliminary data.</text>
</comment>
<protein>
    <submittedName>
        <fullName evidence="1">Uncharacterized protein</fullName>
    </submittedName>
</protein>
<name>X1TNY1_9ZZZZ</name>
<sequence length="53" mass="6805">MDLAKYYNISEKAVKYRMEVVIWYISGWNFKERYRYRRDNTTLYYENWKSQHP</sequence>